<dbReference type="EMBL" id="JABSNM010000003">
    <property type="protein sequence ID" value="NRT55176.1"/>
    <property type="molecule type" value="Genomic_DNA"/>
</dbReference>
<protein>
    <submittedName>
        <fullName evidence="4">Type IV pilus assembly protein PilX</fullName>
    </submittedName>
</protein>
<feature type="transmembrane region" description="Helical" evidence="1">
    <location>
        <begin position="31"/>
        <end position="53"/>
    </location>
</feature>
<organism evidence="4 5">
    <name type="scientific">Sphaerotilus uruguayifluvii</name>
    <dbReference type="NCBI Taxonomy" id="2735897"/>
    <lineage>
        <taxon>Bacteria</taxon>
        <taxon>Pseudomonadati</taxon>
        <taxon>Pseudomonadota</taxon>
        <taxon>Betaproteobacteria</taxon>
        <taxon>Burkholderiales</taxon>
        <taxon>Sphaerotilaceae</taxon>
        <taxon>Sphaerotilus</taxon>
    </lineage>
</organism>
<name>A0ABX2G096_9BURK</name>
<dbReference type="InterPro" id="IPR025746">
    <property type="entry name" value="PilX_N_dom"/>
</dbReference>
<evidence type="ECO:0000259" key="2">
    <source>
        <dbReference type="Pfam" id="PF13681"/>
    </source>
</evidence>
<keyword evidence="1" id="KW-1133">Transmembrane helix</keyword>
<evidence type="ECO:0000313" key="5">
    <source>
        <dbReference type="Proteomes" id="UP001516061"/>
    </source>
</evidence>
<evidence type="ECO:0000313" key="4">
    <source>
        <dbReference type="EMBL" id="NRT55176.1"/>
    </source>
</evidence>
<dbReference type="RefSeq" id="WP_173804164.1">
    <property type="nucleotide sequence ID" value="NZ_JABSNM010000003.1"/>
</dbReference>
<feature type="domain" description="Type 4 fimbrial biogenesis protein PilX N-terminal" evidence="3">
    <location>
        <begin position="27"/>
        <end position="77"/>
    </location>
</feature>
<keyword evidence="5" id="KW-1185">Reference proteome</keyword>
<comment type="caution">
    <text evidence="4">The sequence shown here is derived from an EMBL/GenBank/DDBJ whole genome shotgun (WGS) entry which is preliminary data.</text>
</comment>
<evidence type="ECO:0000259" key="3">
    <source>
        <dbReference type="Pfam" id="PF14341"/>
    </source>
</evidence>
<gene>
    <name evidence="4" type="ORF">HNQ01_000886</name>
</gene>
<keyword evidence="1" id="KW-0812">Transmembrane</keyword>
<reference evidence="4 5" key="1">
    <citation type="submission" date="2020-05" db="EMBL/GenBank/DDBJ databases">
        <title>Genomic Encyclopedia of Type Strains, Phase IV (KMG-V): Genome sequencing to study the core and pangenomes of soil and plant-associated prokaryotes.</title>
        <authorList>
            <person name="Whitman W."/>
        </authorList>
    </citation>
    <scope>NUCLEOTIDE SEQUENCE [LARGE SCALE GENOMIC DNA]</scope>
    <source>
        <strain evidence="4 5">C29</strain>
    </source>
</reference>
<evidence type="ECO:0000256" key="1">
    <source>
        <dbReference type="SAM" id="Phobius"/>
    </source>
</evidence>
<proteinExistence type="predicted"/>
<dbReference type="Pfam" id="PF13681">
    <property type="entry name" value="PilX"/>
    <property type="match status" value="1"/>
</dbReference>
<feature type="domain" description="PilX/PilW C-terminal" evidence="2">
    <location>
        <begin position="99"/>
        <end position="203"/>
    </location>
</feature>
<keyword evidence="1" id="KW-0472">Membrane</keyword>
<sequence length="204" mass="21038">MHDRQHGNGEDPVMTADGITHGVPRQRGFTLISILLMVTVLAALAVAGMGASLMQERMAGNARDRSLAMQAAEAALRDAESDIEASITPDSDFASGCADGLCLPPSMSSSSPSSVPLWQTLDWSASAGLSRAYGSRTGVAALAGVAQAPRYIVELLPPLPPASGQSAGTGVSLVSLAQAYRITVRATGARATTVVVLQSTYIKQ</sequence>
<accession>A0ABX2G096</accession>
<dbReference type="InterPro" id="IPR025205">
    <property type="entry name" value="PilX/PilW_C"/>
</dbReference>
<dbReference type="Pfam" id="PF14341">
    <property type="entry name" value="PilX_N"/>
    <property type="match status" value="1"/>
</dbReference>
<dbReference type="Proteomes" id="UP001516061">
    <property type="component" value="Unassembled WGS sequence"/>
</dbReference>